<dbReference type="AlphaFoldDB" id="R2QC24"/>
<keyword evidence="4" id="KW-1185">Reference proteome</keyword>
<gene>
    <name evidence="3" type="ORF">UAU_02628</name>
</gene>
<organism evidence="3 4">
    <name type="scientific">Enterococcus pallens ATCC BAA-351</name>
    <dbReference type="NCBI Taxonomy" id="1158607"/>
    <lineage>
        <taxon>Bacteria</taxon>
        <taxon>Bacillati</taxon>
        <taxon>Bacillota</taxon>
        <taxon>Bacilli</taxon>
        <taxon>Lactobacillales</taxon>
        <taxon>Enterococcaceae</taxon>
        <taxon>Enterococcus</taxon>
    </lineage>
</organism>
<dbReference type="Pfam" id="PF04221">
    <property type="entry name" value="RelB"/>
    <property type="match status" value="1"/>
</dbReference>
<dbReference type="PANTHER" id="PTHR38781">
    <property type="entry name" value="ANTITOXIN DINJ-RELATED"/>
    <property type="match status" value="1"/>
</dbReference>
<dbReference type="InterPro" id="IPR013321">
    <property type="entry name" value="Arc_rbn_hlx_hlx"/>
</dbReference>
<dbReference type="RefSeq" id="WP_010757618.1">
    <property type="nucleotide sequence ID" value="NZ_ASWD01000001.1"/>
</dbReference>
<keyword evidence="2" id="KW-1277">Toxin-antitoxin system</keyword>
<evidence type="ECO:0000256" key="2">
    <source>
        <dbReference type="ARBA" id="ARBA00022649"/>
    </source>
</evidence>
<name>R2QC24_9ENTE</name>
<dbReference type="OrthoDB" id="9808267at2"/>
<evidence type="ECO:0000313" key="4">
    <source>
        <dbReference type="Proteomes" id="UP000013782"/>
    </source>
</evidence>
<dbReference type="NCBIfam" id="TIGR02384">
    <property type="entry name" value="RelB_DinJ"/>
    <property type="match status" value="1"/>
</dbReference>
<dbReference type="InterPro" id="IPR007337">
    <property type="entry name" value="RelB/DinJ"/>
</dbReference>
<dbReference type="GO" id="GO:0006351">
    <property type="term" value="P:DNA-templated transcription"/>
    <property type="evidence" value="ECO:0007669"/>
    <property type="project" value="TreeGrafter"/>
</dbReference>
<sequence length="84" mass="9620">MAQLNMRLDDQLKKESSEIFDSLGMDLTTGIKIYLTKVVREKGIPFDLTLQQSDFEEALRDIESGNYKTFSSKEELLKDLNNGD</sequence>
<dbReference type="Gene3D" id="1.10.1220.10">
    <property type="entry name" value="Met repressor-like"/>
    <property type="match status" value="1"/>
</dbReference>
<dbReference type="GO" id="GO:0006355">
    <property type="term" value="P:regulation of DNA-templated transcription"/>
    <property type="evidence" value="ECO:0007669"/>
    <property type="project" value="InterPro"/>
</dbReference>
<accession>R2QC24</accession>
<comment type="similarity">
    <text evidence="1">Belongs to the RelB/DinJ antitoxin family.</text>
</comment>
<evidence type="ECO:0000256" key="1">
    <source>
        <dbReference type="ARBA" id="ARBA00010562"/>
    </source>
</evidence>
<dbReference type="PATRIC" id="fig|1158607.3.peg.2615"/>
<proteinExistence type="inferred from homology"/>
<dbReference type="eggNOG" id="COG3077">
    <property type="taxonomic scope" value="Bacteria"/>
</dbReference>
<dbReference type="PANTHER" id="PTHR38781:SF1">
    <property type="entry name" value="ANTITOXIN DINJ-RELATED"/>
    <property type="match status" value="1"/>
</dbReference>
<dbReference type="Proteomes" id="UP000013782">
    <property type="component" value="Unassembled WGS sequence"/>
</dbReference>
<reference evidence="3 4" key="1">
    <citation type="submission" date="2013-02" db="EMBL/GenBank/DDBJ databases">
        <title>The Genome Sequence of Enterococcus pallens BAA-351.</title>
        <authorList>
            <consortium name="The Broad Institute Genome Sequencing Platform"/>
            <consortium name="The Broad Institute Genome Sequencing Center for Infectious Disease"/>
            <person name="Earl A.M."/>
            <person name="Gilmore M.S."/>
            <person name="Lebreton F."/>
            <person name="Walker B."/>
            <person name="Young S.K."/>
            <person name="Zeng Q."/>
            <person name="Gargeya S."/>
            <person name="Fitzgerald M."/>
            <person name="Haas B."/>
            <person name="Abouelleil A."/>
            <person name="Alvarado L."/>
            <person name="Arachchi H.M."/>
            <person name="Berlin A.M."/>
            <person name="Chapman S.B."/>
            <person name="Dewar J."/>
            <person name="Goldberg J."/>
            <person name="Griggs A."/>
            <person name="Gujja S."/>
            <person name="Hansen M."/>
            <person name="Howarth C."/>
            <person name="Imamovic A."/>
            <person name="Larimer J."/>
            <person name="McCowan C."/>
            <person name="Murphy C."/>
            <person name="Neiman D."/>
            <person name="Pearson M."/>
            <person name="Priest M."/>
            <person name="Roberts A."/>
            <person name="Saif S."/>
            <person name="Shea T."/>
            <person name="Sisk P."/>
            <person name="Sykes S."/>
            <person name="Wortman J."/>
            <person name="Nusbaum C."/>
            <person name="Birren B."/>
        </authorList>
    </citation>
    <scope>NUCLEOTIDE SEQUENCE [LARGE SCALE GENOMIC DNA]</scope>
    <source>
        <strain evidence="3 4">ATCC BAA-351</strain>
    </source>
</reference>
<protein>
    <submittedName>
        <fullName evidence="3">RelB/DinJ family addiction module antitoxin</fullName>
    </submittedName>
</protein>
<comment type="caution">
    <text evidence="3">The sequence shown here is derived from an EMBL/GenBank/DDBJ whole genome shotgun (WGS) entry which is preliminary data.</text>
</comment>
<dbReference type="EMBL" id="AJAQ01000016">
    <property type="protein sequence ID" value="EOH93932.1"/>
    <property type="molecule type" value="Genomic_DNA"/>
</dbReference>
<evidence type="ECO:0000313" key="3">
    <source>
        <dbReference type="EMBL" id="EOH93932.1"/>
    </source>
</evidence>
<dbReference type="HOGENOM" id="CLU_154558_5_2_9"/>
<dbReference type="STRING" id="160454.RV10_GL002298"/>